<feature type="chain" id="PRO_5012405910" evidence="1">
    <location>
        <begin position="39"/>
        <end position="707"/>
    </location>
</feature>
<dbReference type="Proteomes" id="UP000226031">
    <property type="component" value="Unassembled WGS sequence"/>
</dbReference>
<accession>A0A2B7ZE72</accession>
<evidence type="ECO:0000313" key="2">
    <source>
        <dbReference type="EMBL" id="PGH34774.1"/>
    </source>
</evidence>
<comment type="caution">
    <text evidence="2">The sequence shown here is derived from an EMBL/GenBank/DDBJ whole genome shotgun (WGS) entry which is preliminary data.</text>
</comment>
<feature type="signal peptide" evidence="1">
    <location>
        <begin position="1"/>
        <end position="38"/>
    </location>
</feature>
<dbReference type="AlphaFoldDB" id="A0A2B7ZE72"/>
<reference evidence="2 3" key="1">
    <citation type="submission" date="2017-10" db="EMBL/GenBank/DDBJ databases">
        <title>Comparative genomics in systemic dimorphic fungi from Ajellomycetaceae.</title>
        <authorList>
            <person name="Munoz J.F."/>
            <person name="Mcewen J.G."/>
            <person name="Clay O.K."/>
            <person name="Cuomo C.A."/>
        </authorList>
    </citation>
    <scope>NUCLEOTIDE SEQUENCE [LARGE SCALE GENOMIC DNA]</scope>
    <source>
        <strain evidence="2 3">UAMH4076</strain>
    </source>
</reference>
<evidence type="ECO:0000313" key="3">
    <source>
        <dbReference type="Proteomes" id="UP000226031"/>
    </source>
</evidence>
<sequence>MGNIRLFTWARKIYQPTIFWRLALSSLSFQLMFSIAHAHQSEGSHLGGQWMPEPPELVDDPSKLADVQQLFERLPTSVQWGDETNMQDPNDLDPSDPLMPYLDTLIIVDLLIPSKTIFHFLNFAGRGTLPNGKKTKLPIVSLEEVALMGTPYNEWALPPHNNITSAAGQLLMVRIGSEEDPGRLTLVEKPVHAMKARLWDGMAPLSEHQWRQKGLNKAEHFDYACQYIEAVIVVFDYLNVPLHISHMRETFNYIAQHLADFDEALNNVRSQEGKEPNVNMAALWVEFVQAKYQVITDRAHSWVIAHVDALREPLLNEIKAQGPLLLDDNISPEQLILVEKLRKLAGLAAEADYTIYMSTDGYKGGSGPSPEELKGWQNPVLEKRRQTYVDSFSYIQKLAQFKDELLSDLLPIPAETAAMRTENDLFKTIDTQIRIQNQQRRLARGEPEPGPRPPVEWISDIRTSMRKLEDSGQPPVTELGYAIYRLSYGQNPADDSEWAALKEAIENDLASWGDGIDGVEDIKPFLKVKWFDGRELGLAEDDIDGAKSHFATYLTTLPSSHGFDDHAILILDSASLASYSKPTTSDTDDTDDHYLLAVDPQYDPAKGIMRPEESPGYTGSMRILTRLVWSELLALTFTSPQRLGDLWPLAMGHPEKVYVGQTVHELRRRWAAAKIAGDSALKARFEVECKKRQVEEMWSRNRREKEL</sequence>
<organism evidence="2 3">
    <name type="scientific">[Emmonsia] crescens</name>
    <dbReference type="NCBI Taxonomy" id="73230"/>
    <lineage>
        <taxon>Eukaryota</taxon>
        <taxon>Fungi</taxon>
        <taxon>Dikarya</taxon>
        <taxon>Ascomycota</taxon>
        <taxon>Pezizomycotina</taxon>
        <taxon>Eurotiomycetes</taxon>
        <taxon>Eurotiomycetidae</taxon>
        <taxon>Onygenales</taxon>
        <taxon>Ajellomycetaceae</taxon>
        <taxon>Emergomyces</taxon>
    </lineage>
</organism>
<evidence type="ECO:0000256" key="1">
    <source>
        <dbReference type="SAM" id="SignalP"/>
    </source>
</evidence>
<dbReference type="EMBL" id="PDND01000033">
    <property type="protein sequence ID" value="PGH34774.1"/>
    <property type="molecule type" value="Genomic_DNA"/>
</dbReference>
<proteinExistence type="predicted"/>
<protein>
    <submittedName>
        <fullName evidence="2">Uncharacterized protein</fullName>
    </submittedName>
</protein>
<keyword evidence="3" id="KW-1185">Reference proteome</keyword>
<gene>
    <name evidence="2" type="ORF">GX50_02333</name>
</gene>
<dbReference type="VEuPathDB" id="FungiDB:EMCG_04748"/>
<dbReference type="STRING" id="73230.A0A2B7ZE72"/>
<keyword evidence="1" id="KW-0732">Signal</keyword>
<name>A0A2B7ZE72_9EURO</name>